<dbReference type="PANTHER" id="PTHR11802:SF470">
    <property type="entry name" value="CARBOXYPEPTIDASE"/>
    <property type="match status" value="1"/>
</dbReference>
<dbReference type="GO" id="GO:0006508">
    <property type="term" value="P:proteolysis"/>
    <property type="evidence" value="ECO:0007669"/>
    <property type="project" value="InterPro"/>
</dbReference>
<dbReference type="SUPFAM" id="SSF53474">
    <property type="entry name" value="alpha/beta-Hydrolases"/>
    <property type="match status" value="1"/>
</dbReference>
<evidence type="ECO:0000313" key="2">
    <source>
        <dbReference type="EMBL" id="CDP01378.1"/>
    </source>
</evidence>
<evidence type="ECO:0000256" key="1">
    <source>
        <dbReference type="ARBA" id="ARBA00009431"/>
    </source>
</evidence>
<dbReference type="PhylomeDB" id="A0A068U192"/>
<protein>
    <submittedName>
        <fullName evidence="2">Uncharacterized protein</fullName>
    </submittedName>
</protein>
<dbReference type="Gene3D" id="3.40.50.1820">
    <property type="entry name" value="alpha/beta hydrolase"/>
    <property type="match status" value="3"/>
</dbReference>
<dbReference type="GO" id="GO:0004185">
    <property type="term" value="F:serine-type carboxypeptidase activity"/>
    <property type="evidence" value="ECO:0007669"/>
    <property type="project" value="InterPro"/>
</dbReference>
<dbReference type="STRING" id="49390.A0A068U192"/>
<accession>A0A068U192</accession>
<name>A0A068U192_COFCA</name>
<evidence type="ECO:0000313" key="3">
    <source>
        <dbReference type="Proteomes" id="UP000295252"/>
    </source>
</evidence>
<dbReference type="Proteomes" id="UP000295252">
    <property type="component" value="Chromosome II"/>
</dbReference>
<sequence>MEADNIDSLPGQPEEVDLNQYSSYVTPLVLWLNGGPGCCSLGIGAMQELGPFRLVLASRVLIKSLVPGDKITASDSYAFLVNWFERFPQYKNHEFYITRESYDGHHGPQLAHTILAMNRKSPKTFINLKGIAVNEHSVHSIYNDKGEVRLLMDPCFELGRNPHAKIDNRTGNYSPACIACMEQARVERGEIGLFNIAAPICRSSEPSKPSDSVSQVGGYVIGHRGLVLLTVRDAEHEVPSHQPERSLTMIPSRETSSSQKKKFLLNFDSTAHSTANPTAVEIYKATC</sequence>
<keyword evidence="3" id="KW-1185">Reference proteome</keyword>
<reference evidence="3" key="1">
    <citation type="journal article" date="2014" name="Science">
        <title>The coffee genome provides insight into the convergent evolution of caffeine biosynthesis.</title>
        <authorList>
            <person name="Denoeud F."/>
            <person name="Carretero-Paulet L."/>
            <person name="Dereeper A."/>
            <person name="Droc G."/>
            <person name="Guyot R."/>
            <person name="Pietrella M."/>
            <person name="Zheng C."/>
            <person name="Alberti A."/>
            <person name="Anthony F."/>
            <person name="Aprea G."/>
            <person name="Aury J.M."/>
            <person name="Bento P."/>
            <person name="Bernard M."/>
            <person name="Bocs S."/>
            <person name="Campa C."/>
            <person name="Cenci A."/>
            <person name="Combes M.C."/>
            <person name="Crouzillat D."/>
            <person name="Da Silva C."/>
            <person name="Daddiego L."/>
            <person name="De Bellis F."/>
            <person name="Dussert S."/>
            <person name="Garsmeur O."/>
            <person name="Gayraud T."/>
            <person name="Guignon V."/>
            <person name="Jahn K."/>
            <person name="Jamilloux V."/>
            <person name="Joet T."/>
            <person name="Labadie K."/>
            <person name="Lan T."/>
            <person name="Leclercq J."/>
            <person name="Lepelley M."/>
            <person name="Leroy T."/>
            <person name="Li L.T."/>
            <person name="Librado P."/>
            <person name="Lopez L."/>
            <person name="Munoz A."/>
            <person name="Noel B."/>
            <person name="Pallavicini A."/>
            <person name="Perrotta G."/>
            <person name="Poncet V."/>
            <person name="Pot D."/>
            <person name="Priyono X."/>
            <person name="Rigoreau M."/>
            <person name="Rouard M."/>
            <person name="Rozas J."/>
            <person name="Tranchant-Dubreuil C."/>
            <person name="VanBuren R."/>
            <person name="Zhang Q."/>
            <person name="Andrade A.C."/>
            <person name="Argout X."/>
            <person name="Bertrand B."/>
            <person name="de Kochko A."/>
            <person name="Graziosi G."/>
            <person name="Henry R.J."/>
            <person name="Jayarama X."/>
            <person name="Ming R."/>
            <person name="Nagai C."/>
            <person name="Rounsley S."/>
            <person name="Sankoff D."/>
            <person name="Giuliano G."/>
            <person name="Albert V.A."/>
            <person name="Wincker P."/>
            <person name="Lashermes P."/>
        </authorList>
    </citation>
    <scope>NUCLEOTIDE SEQUENCE [LARGE SCALE GENOMIC DNA]</scope>
    <source>
        <strain evidence="3">cv. DH200-94</strain>
    </source>
</reference>
<dbReference type="InterPro" id="IPR029058">
    <property type="entry name" value="AB_hydrolase_fold"/>
</dbReference>
<gene>
    <name evidence="2" type="ORF">GSCOC_T00034992001</name>
</gene>
<dbReference type="PANTHER" id="PTHR11802">
    <property type="entry name" value="SERINE PROTEASE FAMILY S10 SERINE CARBOXYPEPTIDASE"/>
    <property type="match status" value="1"/>
</dbReference>
<dbReference type="AlphaFoldDB" id="A0A068U192"/>
<dbReference type="Pfam" id="PF00450">
    <property type="entry name" value="Peptidase_S10"/>
    <property type="match status" value="3"/>
</dbReference>
<dbReference type="EMBL" id="HG739090">
    <property type="protein sequence ID" value="CDP01378.1"/>
    <property type="molecule type" value="Genomic_DNA"/>
</dbReference>
<dbReference type="InterPro" id="IPR001563">
    <property type="entry name" value="Peptidase_S10"/>
</dbReference>
<dbReference type="InParanoid" id="A0A068U192"/>
<proteinExistence type="inferred from homology"/>
<dbReference type="Gramene" id="CDP01378">
    <property type="protein sequence ID" value="CDP01378"/>
    <property type="gene ID" value="GSCOC_T00034992001"/>
</dbReference>
<organism evidence="2 3">
    <name type="scientific">Coffea canephora</name>
    <name type="common">Robusta coffee</name>
    <dbReference type="NCBI Taxonomy" id="49390"/>
    <lineage>
        <taxon>Eukaryota</taxon>
        <taxon>Viridiplantae</taxon>
        <taxon>Streptophyta</taxon>
        <taxon>Embryophyta</taxon>
        <taxon>Tracheophyta</taxon>
        <taxon>Spermatophyta</taxon>
        <taxon>Magnoliopsida</taxon>
        <taxon>eudicotyledons</taxon>
        <taxon>Gunneridae</taxon>
        <taxon>Pentapetalae</taxon>
        <taxon>asterids</taxon>
        <taxon>lamiids</taxon>
        <taxon>Gentianales</taxon>
        <taxon>Rubiaceae</taxon>
        <taxon>Ixoroideae</taxon>
        <taxon>Gardenieae complex</taxon>
        <taxon>Bertiereae - Coffeeae clade</taxon>
        <taxon>Coffeeae</taxon>
        <taxon>Coffea</taxon>
    </lineage>
</organism>
<comment type="similarity">
    <text evidence="1">Belongs to the peptidase S10 family.</text>
</comment>
<dbReference type="GO" id="GO:0005773">
    <property type="term" value="C:vacuole"/>
    <property type="evidence" value="ECO:0007669"/>
    <property type="project" value="TreeGrafter"/>
</dbReference>